<gene>
    <name evidence="3" type="ORF">DCS45_18490</name>
</gene>
<keyword evidence="1" id="KW-0067">ATP-binding</keyword>
<feature type="domain" description="ATP-grasp" evidence="2">
    <location>
        <begin position="70"/>
        <end position="338"/>
    </location>
</feature>
<evidence type="ECO:0000256" key="1">
    <source>
        <dbReference type="PROSITE-ProRule" id="PRU00409"/>
    </source>
</evidence>
<evidence type="ECO:0000313" key="3">
    <source>
        <dbReference type="EMBL" id="HAR53845.1"/>
    </source>
</evidence>
<dbReference type="EMBL" id="DMVW01000177">
    <property type="protein sequence ID" value="HAR53845.1"/>
    <property type="molecule type" value="Genomic_DNA"/>
</dbReference>
<evidence type="ECO:0000313" key="4">
    <source>
        <dbReference type="Proteomes" id="UP000264719"/>
    </source>
</evidence>
<dbReference type="Proteomes" id="UP000264719">
    <property type="component" value="Unassembled WGS sequence"/>
</dbReference>
<evidence type="ECO:0000259" key="2">
    <source>
        <dbReference type="PROSITE" id="PS50975"/>
    </source>
</evidence>
<accession>A0A348WH33</accession>
<dbReference type="AlphaFoldDB" id="A0A348WH33"/>
<dbReference type="InterPro" id="IPR039523">
    <property type="entry name" value="RimK-rel_E_lig_ATP-grasp"/>
</dbReference>
<reference evidence="3 4" key="1">
    <citation type="journal article" date="2018" name="Nat. Biotechnol.">
        <title>A standardized bacterial taxonomy based on genome phylogeny substantially revises the tree of life.</title>
        <authorList>
            <person name="Parks D.H."/>
            <person name="Chuvochina M."/>
            <person name="Waite D.W."/>
            <person name="Rinke C."/>
            <person name="Skarshewski A."/>
            <person name="Chaumeil P.A."/>
            <person name="Hugenholtz P."/>
        </authorList>
    </citation>
    <scope>NUCLEOTIDE SEQUENCE [LARGE SCALE GENOMIC DNA]</scope>
    <source>
        <strain evidence="3">UBA9169</strain>
    </source>
</reference>
<name>A0A348WH33_9RHOB</name>
<dbReference type="GO" id="GO:0005524">
    <property type="term" value="F:ATP binding"/>
    <property type="evidence" value="ECO:0007669"/>
    <property type="project" value="UniProtKB-UniRule"/>
</dbReference>
<dbReference type="InterPro" id="IPR011761">
    <property type="entry name" value="ATP-grasp"/>
</dbReference>
<protein>
    <recommendedName>
        <fullName evidence="2">ATP-grasp domain-containing protein</fullName>
    </recommendedName>
</protein>
<dbReference type="GO" id="GO:0046872">
    <property type="term" value="F:metal ion binding"/>
    <property type="evidence" value="ECO:0007669"/>
    <property type="project" value="InterPro"/>
</dbReference>
<keyword evidence="1" id="KW-0547">Nucleotide-binding</keyword>
<comment type="caution">
    <text evidence="3">The sequence shown here is derived from an EMBL/GenBank/DDBJ whole genome shotgun (WGS) entry which is preliminary data.</text>
</comment>
<sequence>MREMLSLNFGATKLSFDEYYSNGVYHPDLNTAQKRQFVGEKGSHKLNCRLSPLKMTLRARSLISDKVLYSALIKSLGFSTTRTQAALSKHRSHGNITTLRNAQDLSAFLREEARYPLFVKPTVGSGSVGSALITSYDEGRDEIIMANGSQAPVSDFAETVAKDYGSGFLLQDAVAQHPDLSDVIGQAVGTLRIATVFAEDGAPHVLYALWKIPSPDAMSDNYWQSGSMIAELDATTGEIQQCRRGAGPSREEVLTHPVSGRAFRGLKIPHWDKVIEITTQAHQLYPNFGVFGWDIAVTEDGPLIIECNANPHHMLYQLATGRGIYNEDFAPVLDQVIDRSKRLLSELTAERKEEKKKH</sequence>
<dbReference type="SUPFAM" id="SSF56059">
    <property type="entry name" value="Glutathione synthetase ATP-binding domain-like"/>
    <property type="match status" value="1"/>
</dbReference>
<proteinExistence type="predicted"/>
<dbReference type="Pfam" id="PF14397">
    <property type="entry name" value="ATPgrasp_ST"/>
    <property type="match status" value="1"/>
</dbReference>
<organism evidence="3 4">
    <name type="scientific">Roseovarius nubinhibens</name>
    <dbReference type="NCBI Taxonomy" id="314263"/>
    <lineage>
        <taxon>Bacteria</taxon>
        <taxon>Pseudomonadati</taxon>
        <taxon>Pseudomonadota</taxon>
        <taxon>Alphaproteobacteria</taxon>
        <taxon>Rhodobacterales</taxon>
        <taxon>Roseobacteraceae</taxon>
        <taxon>Roseovarius</taxon>
    </lineage>
</organism>
<dbReference type="PROSITE" id="PS50975">
    <property type="entry name" value="ATP_GRASP"/>
    <property type="match status" value="1"/>
</dbReference>
<dbReference type="Gene3D" id="3.30.470.20">
    <property type="entry name" value="ATP-grasp fold, B domain"/>
    <property type="match status" value="1"/>
</dbReference>